<evidence type="ECO:0000313" key="1">
    <source>
        <dbReference type="EMBL" id="SCA55782.1"/>
    </source>
</evidence>
<evidence type="ECO:0000313" key="2">
    <source>
        <dbReference type="Proteomes" id="UP000231658"/>
    </source>
</evidence>
<accession>A0A1C3REX3</accession>
<reference evidence="1 2" key="1">
    <citation type="submission" date="2016-07" db="EMBL/GenBank/DDBJ databases">
        <authorList>
            <person name="Lefevre C.T."/>
        </authorList>
    </citation>
    <scope>NUCLEOTIDE SEQUENCE [LARGE SCALE GENOMIC DNA]</scope>
    <source>
        <strain evidence="1">PR1</strain>
    </source>
</reference>
<sequence length="59" mass="6803">MSYRELGEARILKRYSKNELLKPVRRAVSPVDEPVSWQSLKQTTGRFSNGVRPATTRLQ</sequence>
<protein>
    <submittedName>
        <fullName evidence="1">Uncharacterized protein</fullName>
    </submittedName>
</protein>
<proteinExistence type="predicted"/>
<dbReference type="Proteomes" id="UP000231658">
    <property type="component" value="Unassembled WGS sequence"/>
</dbReference>
<dbReference type="OrthoDB" id="9930312at2"/>
<dbReference type="RefSeq" id="WP_069186485.1">
    <property type="nucleotide sequence ID" value="NZ_FLYE01000004.1"/>
</dbReference>
<gene>
    <name evidence="1" type="ORF">MTBPR1_120088</name>
</gene>
<dbReference type="EMBL" id="FLYE01000004">
    <property type="protein sequence ID" value="SCA55782.1"/>
    <property type="molecule type" value="Genomic_DNA"/>
</dbReference>
<organism evidence="1 2">
    <name type="scientific">Candidatus Terasakiella magnetica</name>
    <dbReference type="NCBI Taxonomy" id="1867952"/>
    <lineage>
        <taxon>Bacteria</taxon>
        <taxon>Pseudomonadati</taxon>
        <taxon>Pseudomonadota</taxon>
        <taxon>Alphaproteobacteria</taxon>
        <taxon>Rhodospirillales</taxon>
        <taxon>Terasakiellaceae</taxon>
        <taxon>Terasakiella</taxon>
    </lineage>
</organism>
<dbReference type="AlphaFoldDB" id="A0A1C3REX3"/>
<keyword evidence="2" id="KW-1185">Reference proteome</keyword>
<name>A0A1C3REX3_9PROT</name>